<feature type="chain" id="PRO_5045955472" description="Carboxypeptidase regulatory-like domain-containing protein" evidence="1">
    <location>
        <begin position="21"/>
        <end position="119"/>
    </location>
</feature>
<keyword evidence="3" id="KW-1185">Reference proteome</keyword>
<name>A0ABS9DHV2_9ACTN</name>
<evidence type="ECO:0008006" key="4">
    <source>
        <dbReference type="Google" id="ProtNLM"/>
    </source>
</evidence>
<keyword evidence="1" id="KW-0732">Signal</keyword>
<dbReference type="RefSeq" id="WP_235722513.1">
    <property type="nucleotide sequence ID" value="NZ_JAKGCU010000003.1"/>
</dbReference>
<feature type="signal peptide" evidence="1">
    <location>
        <begin position="1"/>
        <end position="20"/>
    </location>
</feature>
<dbReference type="EMBL" id="JAKGCU010000003">
    <property type="protein sequence ID" value="MCF3937859.1"/>
    <property type="molecule type" value="Genomic_DNA"/>
</dbReference>
<protein>
    <recommendedName>
        <fullName evidence="4">Carboxypeptidase regulatory-like domain-containing protein</fullName>
    </recommendedName>
</protein>
<accession>A0ABS9DHV2</accession>
<gene>
    <name evidence="2" type="ORF">L1892_05625</name>
</gene>
<evidence type="ECO:0000313" key="2">
    <source>
        <dbReference type="EMBL" id="MCF3937859.1"/>
    </source>
</evidence>
<reference evidence="2" key="1">
    <citation type="submission" date="2022-01" db="EMBL/GenBank/DDBJ databases">
        <title>Gordonia xiamenensis sp. nov., isolated from surface seawater in Xiamen.</title>
        <authorList>
            <person name="He Y.F."/>
        </authorList>
    </citation>
    <scope>NUCLEOTIDE SEQUENCE</scope>
    <source>
        <strain evidence="2">GW1C4-4</strain>
    </source>
</reference>
<organism evidence="2 3">
    <name type="scientific">Gordonia tangerina</name>
    <dbReference type="NCBI Taxonomy" id="2911060"/>
    <lineage>
        <taxon>Bacteria</taxon>
        <taxon>Bacillati</taxon>
        <taxon>Actinomycetota</taxon>
        <taxon>Actinomycetes</taxon>
        <taxon>Mycobacteriales</taxon>
        <taxon>Gordoniaceae</taxon>
        <taxon>Gordonia</taxon>
    </lineage>
</organism>
<sequence length="119" mass="12253">MRRSVAVSFLAAAVAGTALAAGSGPAHAQVEDGTYEFCVQTRYGSSVEPGPCQIYRVVGDELIGPAGTPLALTHTPTGGYAEIPPVSRLVLIKTRDGYRAINTVLGVPVASSTLNPVDN</sequence>
<dbReference type="Proteomes" id="UP001108089">
    <property type="component" value="Unassembled WGS sequence"/>
</dbReference>
<proteinExistence type="predicted"/>
<comment type="caution">
    <text evidence="2">The sequence shown here is derived from an EMBL/GenBank/DDBJ whole genome shotgun (WGS) entry which is preliminary data.</text>
</comment>
<evidence type="ECO:0000256" key="1">
    <source>
        <dbReference type="SAM" id="SignalP"/>
    </source>
</evidence>
<evidence type="ECO:0000313" key="3">
    <source>
        <dbReference type="Proteomes" id="UP001108089"/>
    </source>
</evidence>